<gene>
    <name evidence="2" type="ORF">BTN82_25645</name>
</gene>
<protein>
    <submittedName>
        <fullName evidence="2">Heme acquisition protein HasAp</fullName>
    </submittedName>
</protein>
<keyword evidence="1" id="KW-0408">Iron</keyword>
<feature type="binding site" description="axial binding residue" evidence="1">
    <location>
        <position position="75"/>
    </location>
    <ligand>
        <name>heme</name>
        <dbReference type="ChEBI" id="CHEBI:30413"/>
    </ligand>
    <ligandPart>
        <name>Fe</name>
        <dbReference type="ChEBI" id="CHEBI:18248"/>
    </ligandPart>
</feature>
<dbReference type="InterPro" id="IPR036912">
    <property type="entry name" value="HasA_haem-bd_sf"/>
</dbReference>
<name>A0A1Q8EJZ3_9PSED</name>
<dbReference type="Pfam" id="PF06438">
    <property type="entry name" value="HasA"/>
    <property type="match status" value="1"/>
</dbReference>
<dbReference type="GO" id="GO:0046872">
    <property type="term" value="F:metal ion binding"/>
    <property type="evidence" value="ECO:0007669"/>
    <property type="project" value="UniProtKB-KW"/>
</dbReference>
<comment type="caution">
    <text evidence="2">The sequence shown here is derived from an EMBL/GenBank/DDBJ whole genome shotgun (WGS) entry which is preliminary data.</text>
</comment>
<keyword evidence="1" id="KW-0349">Heme</keyword>
<feature type="binding site" description="axial binding residue" evidence="1">
    <location>
        <position position="32"/>
    </location>
    <ligand>
        <name>heme</name>
        <dbReference type="ChEBI" id="CHEBI:30413"/>
    </ligand>
    <ligandPart>
        <name>Fe</name>
        <dbReference type="ChEBI" id="CHEBI:18248"/>
    </ligandPart>
</feature>
<dbReference type="InterPro" id="IPR010495">
    <property type="entry name" value="HasA_haem-bd"/>
</dbReference>
<sequence length="206" mass="21062">MSISISYSATYGGVSVANYLTDWSAYFGDVNHRPGQVVDGTNTGGFNPGPFSGTEYALKSTNSDAAFVAEGNLNYTLFQSPSHTLWGSLNTVSLGDTLTGGPSAGGYDLVSQEVSFTNLGLNSLRDEGRAGEVHKVVYGLMSGDSSALAGEIDALLKAINPSLSINSTFDDLAAAGVAHVNSASAAAADIGLVGVQDVAQDWALAA</sequence>
<dbReference type="Proteomes" id="UP000185578">
    <property type="component" value="Unassembled WGS sequence"/>
</dbReference>
<dbReference type="OrthoDB" id="6298835at2"/>
<dbReference type="RefSeq" id="WP_075121851.1">
    <property type="nucleotide sequence ID" value="NZ_MSCT01000020.1"/>
</dbReference>
<organism evidence="2 3">
    <name type="scientific">Pseudomonas chlororaphis</name>
    <dbReference type="NCBI Taxonomy" id="587753"/>
    <lineage>
        <taxon>Bacteria</taxon>
        <taxon>Pseudomonadati</taxon>
        <taxon>Pseudomonadota</taxon>
        <taxon>Gammaproteobacteria</taxon>
        <taxon>Pseudomonadales</taxon>
        <taxon>Pseudomonadaceae</taxon>
        <taxon>Pseudomonas</taxon>
    </lineage>
</organism>
<accession>A0A1Q8EJZ3</accession>
<dbReference type="EMBL" id="MSCT01000020">
    <property type="protein sequence ID" value="OLF52110.1"/>
    <property type="molecule type" value="Genomic_DNA"/>
</dbReference>
<dbReference type="AlphaFoldDB" id="A0A1Q8EJZ3"/>
<dbReference type="SUPFAM" id="SSF54621">
    <property type="entry name" value="Heme-binding protein A (HasA)"/>
    <property type="match status" value="1"/>
</dbReference>
<evidence type="ECO:0000256" key="1">
    <source>
        <dbReference type="PIRSR" id="PIRSR019876-1"/>
    </source>
</evidence>
<reference evidence="2 3" key="1">
    <citation type="submission" date="2016-12" db="EMBL/GenBank/DDBJ databases">
        <authorList>
            <person name="Song W.-J."/>
            <person name="Kurnit D.M."/>
        </authorList>
    </citation>
    <scope>NUCLEOTIDE SEQUENCE [LARGE SCALE GENOMIC DNA]</scope>
    <source>
        <strain evidence="2 3">PCL1601</strain>
    </source>
</reference>
<dbReference type="PIRSF" id="PIRSF019876">
    <property type="entry name" value="HasA"/>
    <property type="match status" value="1"/>
</dbReference>
<dbReference type="Gene3D" id="3.30.1500.10">
    <property type="entry name" value="Haem-binding HasA"/>
    <property type="match status" value="1"/>
</dbReference>
<evidence type="ECO:0000313" key="2">
    <source>
        <dbReference type="EMBL" id="OLF52110.1"/>
    </source>
</evidence>
<proteinExistence type="predicted"/>
<evidence type="ECO:0000313" key="3">
    <source>
        <dbReference type="Proteomes" id="UP000185578"/>
    </source>
</evidence>
<keyword evidence="1" id="KW-0479">Metal-binding</keyword>